<name>A0ABW0PF34_9BURK</name>
<accession>A0ABW0PF34</accession>
<dbReference type="Proteomes" id="UP001596031">
    <property type="component" value="Unassembled WGS sequence"/>
</dbReference>
<dbReference type="RefSeq" id="WP_379719662.1">
    <property type="nucleotide sequence ID" value="NZ_JBHSMS010000028.1"/>
</dbReference>
<organism evidence="2 3">
    <name type="scientific">Massilia jejuensis</name>
    <dbReference type="NCBI Taxonomy" id="648894"/>
    <lineage>
        <taxon>Bacteria</taxon>
        <taxon>Pseudomonadati</taxon>
        <taxon>Pseudomonadota</taxon>
        <taxon>Betaproteobacteria</taxon>
        <taxon>Burkholderiales</taxon>
        <taxon>Oxalobacteraceae</taxon>
        <taxon>Telluria group</taxon>
        <taxon>Massilia</taxon>
    </lineage>
</organism>
<dbReference type="InterPro" id="IPR001296">
    <property type="entry name" value="Glyco_trans_1"/>
</dbReference>
<dbReference type="InterPro" id="IPR027627">
    <property type="entry name" value="Glycosyltransferase_put"/>
</dbReference>
<sequence>MDRKRILIVSPAAARDNNGNWQTASRWARFLHARHAVTVAPGWTEDDPAPDLLIALHARRSAQALAAFRTAHPARPAIVVLTGTDLYRDIDTAPDARASLEAADALVVLQEAGLARLPAHLLGKTRVIYQSAPALRPVAPAPAARHVDICMIGHLRAEKDPLTFMRAAALVDHPRVRLLHIGAALDPALRDAARATQEATPRYRWLGPLPHAQARQRLKRCRAMAIASVMEGGANVVIEAVTSGVPVLASRIDGNLGMLGADYAGYFAPGDAAALARLIARFAGDADFEALLRRQCAARVPLFLPATEQAAVADLVDNLLRPRPGQLDHLPIGTEHERA</sequence>
<evidence type="ECO:0000313" key="2">
    <source>
        <dbReference type="EMBL" id="MFC5511266.1"/>
    </source>
</evidence>
<comment type="caution">
    <text evidence="2">The sequence shown here is derived from an EMBL/GenBank/DDBJ whole genome shotgun (WGS) entry which is preliminary data.</text>
</comment>
<dbReference type="NCBIfam" id="TIGR04348">
    <property type="entry name" value="selenoneine biosynthesis selenosugar synthase SenB"/>
    <property type="match status" value="1"/>
</dbReference>
<evidence type="ECO:0000313" key="3">
    <source>
        <dbReference type="Proteomes" id="UP001596031"/>
    </source>
</evidence>
<dbReference type="EMBL" id="JBHSMS010000028">
    <property type="protein sequence ID" value="MFC5511266.1"/>
    <property type="molecule type" value="Genomic_DNA"/>
</dbReference>
<dbReference type="PANTHER" id="PTHR46660">
    <property type="match status" value="1"/>
</dbReference>
<dbReference type="Pfam" id="PF00534">
    <property type="entry name" value="Glycos_transf_1"/>
    <property type="match status" value="1"/>
</dbReference>
<dbReference type="PANTHER" id="PTHR46660:SF2">
    <property type="entry name" value="GLYCOSYLTRANSFERASE 1 DOMAIN-CONTAINING PROTEIN 1"/>
    <property type="match status" value="1"/>
</dbReference>
<dbReference type="InterPro" id="IPR052622">
    <property type="entry name" value="Glycosyltransferase_G1"/>
</dbReference>
<feature type="domain" description="Glycosyl transferase family 1" evidence="1">
    <location>
        <begin position="148"/>
        <end position="286"/>
    </location>
</feature>
<dbReference type="SUPFAM" id="SSF53756">
    <property type="entry name" value="UDP-Glycosyltransferase/glycogen phosphorylase"/>
    <property type="match status" value="1"/>
</dbReference>
<protein>
    <submittedName>
        <fullName evidence="2">Selenoneine biosynthesis selenosugar synthase SenB</fullName>
    </submittedName>
</protein>
<reference evidence="3" key="1">
    <citation type="journal article" date="2019" name="Int. J. Syst. Evol. Microbiol.">
        <title>The Global Catalogue of Microorganisms (GCM) 10K type strain sequencing project: providing services to taxonomists for standard genome sequencing and annotation.</title>
        <authorList>
            <consortium name="The Broad Institute Genomics Platform"/>
            <consortium name="The Broad Institute Genome Sequencing Center for Infectious Disease"/>
            <person name="Wu L."/>
            <person name="Ma J."/>
        </authorList>
    </citation>
    <scope>NUCLEOTIDE SEQUENCE [LARGE SCALE GENOMIC DNA]</scope>
    <source>
        <strain evidence="3">CCUG 38813</strain>
    </source>
</reference>
<gene>
    <name evidence="2" type="primary">senB</name>
    <name evidence="2" type="ORF">ACFPOU_09015</name>
</gene>
<keyword evidence="3" id="KW-1185">Reference proteome</keyword>
<evidence type="ECO:0000259" key="1">
    <source>
        <dbReference type="Pfam" id="PF00534"/>
    </source>
</evidence>
<proteinExistence type="predicted"/>
<dbReference type="Gene3D" id="3.40.50.2000">
    <property type="entry name" value="Glycogen Phosphorylase B"/>
    <property type="match status" value="1"/>
</dbReference>